<feature type="non-terminal residue" evidence="1">
    <location>
        <position position="1"/>
    </location>
</feature>
<protein>
    <submittedName>
        <fullName evidence="1">Uncharacterized protein</fullName>
    </submittedName>
</protein>
<accession>A0A7D9M777</accession>
<name>A0A7D9M777_PARCT</name>
<gene>
    <name evidence="1" type="ORF">PACLA_8A089601</name>
</gene>
<keyword evidence="2" id="KW-1185">Reference proteome</keyword>
<organism evidence="1 2">
    <name type="scientific">Paramuricea clavata</name>
    <name type="common">Red gorgonian</name>
    <name type="synonym">Violescent sea-whip</name>
    <dbReference type="NCBI Taxonomy" id="317549"/>
    <lineage>
        <taxon>Eukaryota</taxon>
        <taxon>Metazoa</taxon>
        <taxon>Cnidaria</taxon>
        <taxon>Anthozoa</taxon>
        <taxon>Octocorallia</taxon>
        <taxon>Malacalcyonacea</taxon>
        <taxon>Plexauridae</taxon>
        <taxon>Paramuricea</taxon>
    </lineage>
</organism>
<evidence type="ECO:0000313" key="2">
    <source>
        <dbReference type="Proteomes" id="UP001152795"/>
    </source>
</evidence>
<sequence>RCAGKFSVVTVPDHENVIRGKRGSRQKLAWNFICFGALHSKTVRCKRNNSEEITDRDGYYDVTRNRSSKINEIALSITITIFNFSRSENITCTTDAEGSPSATFNLVVEEDADVGQRQNELEKNSSFFKEKGVWIVVGCSVLLFFVAVLLLLWCRKKVGRKLQLFYHPKEK</sequence>
<reference evidence="1" key="1">
    <citation type="submission" date="2020-04" db="EMBL/GenBank/DDBJ databases">
        <authorList>
            <person name="Alioto T."/>
            <person name="Alioto T."/>
            <person name="Gomez Garrido J."/>
        </authorList>
    </citation>
    <scope>NUCLEOTIDE SEQUENCE</scope>
    <source>
        <strain evidence="1">A484AB</strain>
    </source>
</reference>
<evidence type="ECO:0000313" key="1">
    <source>
        <dbReference type="EMBL" id="CAB4042674.1"/>
    </source>
</evidence>
<proteinExistence type="predicted"/>
<dbReference type="EMBL" id="CACRXK020030592">
    <property type="protein sequence ID" value="CAB4042674.1"/>
    <property type="molecule type" value="Genomic_DNA"/>
</dbReference>
<comment type="caution">
    <text evidence="1">The sequence shown here is derived from an EMBL/GenBank/DDBJ whole genome shotgun (WGS) entry which is preliminary data.</text>
</comment>
<dbReference type="Proteomes" id="UP001152795">
    <property type="component" value="Unassembled WGS sequence"/>
</dbReference>
<feature type="non-terminal residue" evidence="1">
    <location>
        <position position="171"/>
    </location>
</feature>
<dbReference type="AlphaFoldDB" id="A0A7D9M777"/>